<dbReference type="PROSITE" id="PS51118">
    <property type="entry name" value="HTH_HXLR"/>
    <property type="match status" value="1"/>
</dbReference>
<dbReference type="InterPro" id="IPR002577">
    <property type="entry name" value="HTH_HxlR"/>
</dbReference>
<comment type="caution">
    <text evidence="5">The sequence shown here is derived from an EMBL/GenBank/DDBJ whole genome shotgun (WGS) entry which is preliminary data.</text>
</comment>
<accession>A0A5S4HAJ0</accession>
<dbReference type="RefSeq" id="WP_138632807.1">
    <property type="nucleotide sequence ID" value="NZ_JASWDG010000034.1"/>
</dbReference>
<keyword evidence="2" id="KW-0238">DNA-binding</keyword>
<dbReference type="PANTHER" id="PTHR33204:SF39">
    <property type="entry name" value="TRANSCRIPTIONAL REGULATORY PROTEIN"/>
    <property type="match status" value="1"/>
</dbReference>
<reference evidence="5 6" key="1">
    <citation type="submission" date="2019-05" db="EMBL/GenBank/DDBJ databases">
        <title>Draft genome sequence of Actinomadura geliboluensis A8036.</title>
        <authorList>
            <person name="Saricaoglu S."/>
            <person name="Isik K."/>
        </authorList>
    </citation>
    <scope>NUCLEOTIDE SEQUENCE [LARGE SCALE GENOMIC DNA]</scope>
    <source>
        <strain evidence="5 6">A8036</strain>
    </source>
</reference>
<sequence>MEHHPDQCRAREILDRVGDKWSLQVIALLGEGTKRFTELKREIEGISQRMLTVTLRGLERDGIVTRTVYPVVPPRVEYSLTPLGATLMDAAETLVMWAASHIDQIDSARADYDARAAAEASLVRSASQNTQT</sequence>
<dbReference type="GO" id="GO:0003677">
    <property type="term" value="F:DNA binding"/>
    <property type="evidence" value="ECO:0007669"/>
    <property type="project" value="UniProtKB-KW"/>
</dbReference>
<evidence type="ECO:0000259" key="4">
    <source>
        <dbReference type="PROSITE" id="PS51118"/>
    </source>
</evidence>
<evidence type="ECO:0000313" key="6">
    <source>
        <dbReference type="Proteomes" id="UP000305238"/>
    </source>
</evidence>
<evidence type="ECO:0000313" key="5">
    <source>
        <dbReference type="EMBL" id="TMR42265.1"/>
    </source>
</evidence>
<dbReference type="Gene3D" id="1.10.10.10">
    <property type="entry name" value="Winged helix-like DNA-binding domain superfamily/Winged helix DNA-binding domain"/>
    <property type="match status" value="1"/>
</dbReference>
<evidence type="ECO:0000256" key="2">
    <source>
        <dbReference type="ARBA" id="ARBA00023125"/>
    </source>
</evidence>
<dbReference type="Proteomes" id="UP000305238">
    <property type="component" value="Unassembled WGS sequence"/>
</dbReference>
<dbReference type="InterPro" id="IPR036388">
    <property type="entry name" value="WH-like_DNA-bd_sf"/>
</dbReference>
<dbReference type="AlphaFoldDB" id="A0A5S4HAJ0"/>
<gene>
    <name evidence="5" type="ORF">ETD96_01590</name>
</gene>
<organism evidence="5 6">
    <name type="scientific">Actinomadura geliboluensis</name>
    <dbReference type="NCBI Taxonomy" id="882440"/>
    <lineage>
        <taxon>Bacteria</taxon>
        <taxon>Bacillati</taxon>
        <taxon>Actinomycetota</taxon>
        <taxon>Actinomycetes</taxon>
        <taxon>Streptosporangiales</taxon>
        <taxon>Thermomonosporaceae</taxon>
        <taxon>Actinomadura</taxon>
    </lineage>
</organism>
<feature type="domain" description="HTH hxlR-type" evidence="4">
    <location>
        <begin position="8"/>
        <end position="106"/>
    </location>
</feature>
<evidence type="ECO:0000256" key="3">
    <source>
        <dbReference type="ARBA" id="ARBA00023163"/>
    </source>
</evidence>
<dbReference type="InterPro" id="IPR036390">
    <property type="entry name" value="WH_DNA-bd_sf"/>
</dbReference>
<keyword evidence="1" id="KW-0805">Transcription regulation</keyword>
<dbReference type="Pfam" id="PF01638">
    <property type="entry name" value="HxlR"/>
    <property type="match status" value="1"/>
</dbReference>
<dbReference type="PANTHER" id="PTHR33204">
    <property type="entry name" value="TRANSCRIPTIONAL REGULATOR, MARR FAMILY"/>
    <property type="match status" value="1"/>
</dbReference>
<protein>
    <submittedName>
        <fullName evidence="5">Helix-turn-helix transcriptional regulator</fullName>
    </submittedName>
</protein>
<evidence type="ECO:0000256" key="1">
    <source>
        <dbReference type="ARBA" id="ARBA00023015"/>
    </source>
</evidence>
<dbReference type="OrthoDB" id="370168at2"/>
<keyword evidence="3" id="KW-0804">Transcription</keyword>
<dbReference type="SUPFAM" id="SSF46785">
    <property type="entry name" value="Winged helix' DNA-binding domain"/>
    <property type="match status" value="1"/>
</dbReference>
<proteinExistence type="predicted"/>
<dbReference type="EMBL" id="VCKZ01000004">
    <property type="protein sequence ID" value="TMR42265.1"/>
    <property type="molecule type" value="Genomic_DNA"/>
</dbReference>
<keyword evidence="6" id="KW-1185">Reference proteome</keyword>
<name>A0A5S4HAJ0_9ACTN</name>